<feature type="compositionally biased region" description="Basic residues" evidence="1">
    <location>
        <begin position="184"/>
        <end position="209"/>
    </location>
</feature>
<dbReference type="AlphaFoldDB" id="A0A2A4JSK4"/>
<gene>
    <name evidence="2" type="ORF">B5V51_12440</name>
</gene>
<sequence>MMYVMWPFQSLPHSCEDVADLESIHSDPARRLPLSRPRWRHRPLSTATTGSVELGGYYARLRGGAGVAAGGGGAAGGGARARGRGAGAAQGALPRARALLLELAAQQARVGGVLDEGARLLDAGLSRDEAAEVRLQLRPAGRALGGAAPRALATQARGHAALMRAQQQQLGEFRAWLTAHRGPHVARRRAAARPRRPARHAGGRARAARRPAPPAAARRRVADAVVVVTTTRRTTVRVAGSAPAAPTELPNDSLVRRRDGDRGRADGAERALVAHVQWTVQQLERLSAAGALGGAGRADEALLGAADACEREPSRWRPTGRRVAVPERRAWSRTGVEGEAPASGARSTSQAFSSVSMASSARVTRAASERSSASAAVYMSVTPLDPLYTNTLWDGLDDAAPVILAPADIIAALFDASAASCIAMSSDRKDLKRFAQPQSTSKLS</sequence>
<evidence type="ECO:0000313" key="2">
    <source>
        <dbReference type="EMBL" id="PCG74991.1"/>
    </source>
</evidence>
<reference evidence="2" key="1">
    <citation type="submission" date="2017-09" db="EMBL/GenBank/DDBJ databases">
        <title>Contemporary evolution of a Lepidopteran species, Heliothis virescens, in response to modern agricultural practices.</title>
        <authorList>
            <person name="Fritz M.L."/>
            <person name="Deyonke A.M."/>
            <person name="Papanicolaou A."/>
            <person name="Micinski S."/>
            <person name="Westbrook J."/>
            <person name="Gould F."/>
        </authorList>
    </citation>
    <scope>NUCLEOTIDE SEQUENCE [LARGE SCALE GENOMIC DNA]</scope>
    <source>
        <strain evidence="2">HvINT-</strain>
        <tissue evidence="2">Whole body</tissue>
    </source>
</reference>
<evidence type="ECO:0000256" key="1">
    <source>
        <dbReference type="SAM" id="MobiDB-lite"/>
    </source>
</evidence>
<proteinExistence type="predicted"/>
<name>A0A2A4JSK4_HELVI</name>
<comment type="caution">
    <text evidence="2">The sequence shown here is derived from an EMBL/GenBank/DDBJ whole genome shotgun (WGS) entry which is preliminary data.</text>
</comment>
<feature type="region of interest" description="Disordered" evidence="1">
    <location>
        <begin position="184"/>
        <end position="218"/>
    </location>
</feature>
<protein>
    <submittedName>
        <fullName evidence="2">Uncharacterized protein</fullName>
    </submittedName>
</protein>
<dbReference type="EMBL" id="NWSH01000656">
    <property type="protein sequence ID" value="PCG74991.1"/>
    <property type="molecule type" value="Genomic_DNA"/>
</dbReference>
<organism evidence="2">
    <name type="scientific">Heliothis virescens</name>
    <name type="common">Tobacco budworm moth</name>
    <dbReference type="NCBI Taxonomy" id="7102"/>
    <lineage>
        <taxon>Eukaryota</taxon>
        <taxon>Metazoa</taxon>
        <taxon>Ecdysozoa</taxon>
        <taxon>Arthropoda</taxon>
        <taxon>Hexapoda</taxon>
        <taxon>Insecta</taxon>
        <taxon>Pterygota</taxon>
        <taxon>Neoptera</taxon>
        <taxon>Endopterygota</taxon>
        <taxon>Lepidoptera</taxon>
        <taxon>Glossata</taxon>
        <taxon>Ditrysia</taxon>
        <taxon>Noctuoidea</taxon>
        <taxon>Noctuidae</taxon>
        <taxon>Heliothinae</taxon>
        <taxon>Heliothis</taxon>
    </lineage>
</organism>
<accession>A0A2A4JSK4</accession>
<feature type="region of interest" description="Disordered" evidence="1">
    <location>
        <begin position="332"/>
        <end position="351"/>
    </location>
</feature>
<feature type="region of interest" description="Disordered" evidence="1">
    <location>
        <begin position="238"/>
        <end position="262"/>
    </location>
</feature>
<dbReference type="STRING" id="7102.A0A2A4JSK4"/>